<proteinExistence type="predicted"/>
<comment type="caution">
    <text evidence="2">The sequence shown here is derived from an EMBL/GenBank/DDBJ whole genome shotgun (WGS) entry which is preliminary data.</text>
</comment>
<dbReference type="Pfam" id="PF13380">
    <property type="entry name" value="CoA_binding_2"/>
    <property type="match status" value="1"/>
</dbReference>
<dbReference type="InterPro" id="IPR036291">
    <property type="entry name" value="NAD(P)-bd_dom_sf"/>
</dbReference>
<reference evidence="2 3" key="1">
    <citation type="submission" date="2019-11" db="EMBL/GenBank/DDBJ databases">
        <title>Whole genome sequence of Haloferax sp. MBLA0076.</title>
        <authorList>
            <person name="Seo M.-J."/>
            <person name="Cho E.-S."/>
        </authorList>
    </citation>
    <scope>NUCLEOTIDE SEQUENCE [LARGE SCALE GENOMIC DNA]</scope>
    <source>
        <strain evidence="2 3">MBLA0076</strain>
    </source>
</reference>
<protein>
    <submittedName>
        <fullName evidence="2">CoA-binding protein</fullName>
    </submittedName>
</protein>
<feature type="domain" description="CoA-binding" evidence="1">
    <location>
        <begin position="12"/>
        <end position="109"/>
    </location>
</feature>
<dbReference type="Proteomes" id="UP000439022">
    <property type="component" value="Unassembled WGS sequence"/>
</dbReference>
<evidence type="ECO:0000313" key="3">
    <source>
        <dbReference type="Proteomes" id="UP000439022"/>
    </source>
</evidence>
<dbReference type="PANTHER" id="PTHR33303">
    <property type="entry name" value="CYTOPLASMIC PROTEIN-RELATED"/>
    <property type="match status" value="1"/>
</dbReference>
<dbReference type="EMBL" id="WKJO01000001">
    <property type="protein sequence ID" value="MRX22902.1"/>
    <property type="molecule type" value="Genomic_DNA"/>
</dbReference>
<dbReference type="Gene3D" id="3.40.50.720">
    <property type="entry name" value="NAD(P)-binding Rossmann-like Domain"/>
    <property type="match status" value="1"/>
</dbReference>
<gene>
    <name evidence="2" type="ORF">GJR96_13185</name>
</gene>
<dbReference type="InterPro" id="IPR003781">
    <property type="entry name" value="CoA-bd"/>
</dbReference>
<organism evidence="2 3">
    <name type="scientific">Haloferax litoreum</name>
    <dbReference type="NCBI Taxonomy" id="2666140"/>
    <lineage>
        <taxon>Archaea</taxon>
        <taxon>Methanobacteriati</taxon>
        <taxon>Methanobacteriota</taxon>
        <taxon>Stenosarchaea group</taxon>
        <taxon>Halobacteria</taxon>
        <taxon>Halobacteriales</taxon>
        <taxon>Haloferacaceae</taxon>
        <taxon>Haloferax</taxon>
    </lineage>
</organism>
<dbReference type="SUPFAM" id="SSF51735">
    <property type="entry name" value="NAD(P)-binding Rossmann-fold domains"/>
    <property type="match status" value="1"/>
</dbReference>
<dbReference type="PANTHER" id="PTHR33303:SF2">
    <property type="entry name" value="COA-BINDING DOMAIN-CONTAINING PROTEIN"/>
    <property type="match status" value="1"/>
</dbReference>
<evidence type="ECO:0000259" key="1">
    <source>
        <dbReference type="SMART" id="SM00881"/>
    </source>
</evidence>
<dbReference type="SMART" id="SM00881">
    <property type="entry name" value="CoA_binding"/>
    <property type="match status" value="1"/>
</dbReference>
<sequence>MPITSADDLRPLLDYETIAVVGCSATPGKAAHEIPAYMQRHGYRVIPVNPFRDEILGETAYDSLADVDEDIDLVNVFRPSGEAGAVVDAAIERAAERGDVKAVWLQLGIRDADAAARAEDAGLEFVQNKCYKVEHARLAV</sequence>
<evidence type="ECO:0000313" key="2">
    <source>
        <dbReference type="EMBL" id="MRX22902.1"/>
    </source>
</evidence>
<dbReference type="AlphaFoldDB" id="A0A6A8GKC6"/>
<dbReference type="RefSeq" id="WP_151163348.1">
    <property type="nucleotide sequence ID" value="NZ_WKJO01000001.1"/>
</dbReference>
<accession>A0A6A8GKC6</accession>
<keyword evidence="3" id="KW-1185">Reference proteome</keyword>
<name>A0A6A8GKC6_9EURY</name>